<dbReference type="STRING" id="58919.A0A316Z6D3"/>
<sequence length="1370" mass="141708">MNSRPESGRTDSSASYADAATAVFHTRAPAPLGAAYYAPSFQPGQIVSAQALQSATSPPRPQFAPHFSASPPQRPWQDPPGRVGSAPPVAPAARAPPRQLSRDFPPVSARPPREDRPSSSLARSSAGSTYSTAHHSRHSSSASGHAPLPPRARPSAPTSPPLHTSSPFAFSNSPSLDTPQATFQPPRSMDGGGGLSILPPVGAADGSVQRPPAAYARGGPSTSAPWPQTVPAPARARRRSGELASATVSRSSGSLLATSPILGSRLLDEADAPSPRQLSSLFEALGPRISGVPAASGPQLNSMSGFSAGSGWSRTETGEGASGSSGGAGGSHDADLPRGGDGRASSPGSGDNGGGDDGDEAAREKEKSRKANPLLDLIETETAFVAELSKIIRRVAAAWSRTNFPPPELDTMFRNVESIYRVNRSFLKSLREIGPNPASPRALGDLLMRWIDDLEAPYMRYCDNYFTDFDTWAAVQSNTKLGELLDEISAPTQPDGSPVVFSDKKRSPGDVWTLDALFALPQVRLKYYKKLYSRLLKSTQPGRSDHRLLVGANEKLDELLERSKRRISMSVLDEGPVAPERERTSGDSSVGDTTSMTHDSSTPASGNRASSATSASDRMSSEPPPMPKDPVTSPPFLATRPNAPPRIASPAPSAPSVSAPQADDTLRAAGALSLEDNAADVLEQRLDTSRTLDIFTMMPKKCQLRMNPPNLPFTRTLRKSADVIVTFTPASTGKEIVLRRAHLVLLTDLFLICERMTPSERATATSRDTDMWLLYPPLAGKHLRVAESAQGNALSIVILKKETMLIQTDSRQERDEWLQHFDACNRFAANMGLKLQTGPSAGLPAPSPLSASTLPPTGVSPAISVTPSSGNGLSSTESASGELFSPHSSTGSSLARDNSFNSVASFPKIAQGQNGAYAIGSPDLRIPPASSPVMSPNLTRSPSPSSPGFANGSRFNGPPGPAPGSFSGMPGPAGPPSGSSGGPDFGPGGPRPGFAGVRPPFAQSNGRGSPAESSPPTGPQQMMGRRGPSPGPGGPPGGPGPMSPPFRAPQMMGRGGPPGPPGSFGPGGPPGPPSNYGPGGPGGPPGGMPPRNGQYPGGQGGRGGPPGPPGGPSGRPMGPGGMAGPPGGMSGPPGSMPPGGPPGAPGVAFPRGQRGPSDTGPPGHGPPPREPMRHPSAPNLRSPQVGSAPPPGSSNSSFVGERVRSTSSGGSGGGGSGLAKLPSDFLKDPSVRQHESYSPPNSPTLRPKGPTTSTVSAQMRCRLYLKQNHAQWKSLGDARLKVYHLSPDEVKQLVVENSKKVLVSSLIMPDAVERVGKVGVAVEVSDASSGAGQYARTGIVYMLQLRSEDSCAGLFGELIAGSDRTTTATR</sequence>
<feature type="region of interest" description="Disordered" evidence="1">
    <location>
        <begin position="49"/>
        <end position="257"/>
    </location>
</feature>
<dbReference type="GO" id="GO:0031267">
    <property type="term" value="F:small GTPase binding"/>
    <property type="evidence" value="ECO:0007669"/>
    <property type="project" value="TreeGrafter"/>
</dbReference>
<feature type="compositionally biased region" description="Pro residues" evidence="1">
    <location>
        <begin position="147"/>
        <end position="160"/>
    </location>
</feature>
<gene>
    <name evidence="3" type="ORF">FA09DRAFT_339355</name>
</gene>
<feature type="compositionally biased region" description="Low complexity" evidence="1">
    <location>
        <begin position="645"/>
        <end position="661"/>
    </location>
</feature>
<name>A0A316Z6D3_9BASI</name>
<feature type="compositionally biased region" description="Basic and acidic residues" evidence="1">
    <location>
        <begin position="332"/>
        <end position="341"/>
    </location>
</feature>
<dbReference type="PANTHER" id="PTHR45924:SF2">
    <property type="entry name" value="FI17866P1"/>
    <property type="match status" value="1"/>
</dbReference>
<protein>
    <recommendedName>
        <fullName evidence="2">DH domain-containing protein</fullName>
    </recommendedName>
</protein>
<evidence type="ECO:0000259" key="2">
    <source>
        <dbReference type="PROSITE" id="PS50010"/>
    </source>
</evidence>
<feature type="compositionally biased region" description="Polar residues" evidence="1">
    <location>
        <begin position="298"/>
        <end position="314"/>
    </location>
</feature>
<feature type="compositionally biased region" description="Gly residues" evidence="1">
    <location>
        <begin position="1095"/>
        <end position="1104"/>
    </location>
</feature>
<feature type="compositionally biased region" description="Gly residues" evidence="1">
    <location>
        <begin position="979"/>
        <end position="988"/>
    </location>
</feature>
<feature type="compositionally biased region" description="Polar residues" evidence="1">
    <location>
        <begin position="932"/>
        <end position="948"/>
    </location>
</feature>
<feature type="compositionally biased region" description="Low complexity" evidence="1">
    <location>
        <begin position="609"/>
        <end position="618"/>
    </location>
</feature>
<feature type="compositionally biased region" description="Basic and acidic residues" evidence="1">
    <location>
        <begin position="1225"/>
        <end position="1235"/>
    </location>
</feature>
<feature type="compositionally biased region" description="Polar residues" evidence="1">
    <location>
        <begin position="246"/>
        <end position="257"/>
    </location>
</feature>
<feature type="compositionally biased region" description="Low complexity" evidence="1">
    <location>
        <begin position="839"/>
        <end position="857"/>
    </location>
</feature>
<dbReference type="InterPro" id="IPR035899">
    <property type="entry name" value="DBL_dom_sf"/>
</dbReference>
<dbReference type="OrthoDB" id="6244550at2759"/>
<dbReference type="SUPFAM" id="SSF48065">
    <property type="entry name" value="DBL homology domain (DH-domain)"/>
    <property type="match status" value="1"/>
</dbReference>
<dbReference type="Gene3D" id="1.20.900.10">
    <property type="entry name" value="Dbl homology (DH) domain"/>
    <property type="match status" value="1"/>
</dbReference>
<reference evidence="3 4" key="1">
    <citation type="journal article" date="2018" name="Mol. Biol. Evol.">
        <title>Broad Genomic Sampling Reveals a Smut Pathogenic Ancestry of the Fungal Clade Ustilaginomycotina.</title>
        <authorList>
            <person name="Kijpornyongpan T."/>
            <person name="Mondo S.J."/>
            <person name="Barry K."/>
            <person name="Sandor L."/>
            <person name="Lee J."/>
            <person name="Lipzen A."/>
            <person name="Pangilinan J."/>
            <person name="LaButti K."/>
            <person name="Hainaut M."/>
            <person name="Henrissat B."/>
            <person name="Grigoriev I.V."/>
            <person name="Spatafora J.W."/>
            <person name="Aime M.C."/>
        </authorList>
    </citation>
    <scope>NUCLEOTIDE SEQUENCE [LARGE SCALE GENOMIC DNA]</scope>
    <source>
        <strain evidence="3 4">MCA 4186</strain>
    </source>
</reference>
<proteinExistence type="predicted"/>
<dbReference type="GeneID" id="37271747"/>
<feature type="compositionally biased region" description="Low complexity" evidence="1">
    <location>
        <begin position="1145"/>
        <end position="1161"/>
    </location>
</feature>
<dbReference type="Proteomes" id="UP000245946">
    <property type="component" value="Unassembled WGS sequence"/>
</dbReference>
<feature type="compositionally biased region" description="Pro residues" evidence="1">
    <location>
        <begin position="1057"/>
        <end position="1088"/>
    </location>
</feature>
<feature type="compositionally biased region" description="Gly residues" evidence="1">
    <location>
        <begin position="320"/>
        <end position="330"/>
    </location>
</feature>
<feature type="region of interest" description="Disordered" evidence="1">
    <location>
        <begin position="839"/>
        <end position="895"/>
    </location>
</feature>
<dbReference type="PANTHER" id="PTHR45924">
    <property type="entry name" value="FI17866P1"/>
    <property type="match status" value="1"/>
</dbReference>
<feature type="compositionally biased region" description="Pro residues" evidence="1">
    <location>
        <begin position="1134"/>
        <end position="1144"/>
    </location>
</feature>
<feature type="compositionally biased region" description="Gly residues" evidence="1">
    <location>
        <begin position="1117"/>
        <end position="1131"/>
    </location>
</feature>
<feature type="compositionally biased region" description="Low complexity" evidence="1">
    <location>
        <begin position="586"/>
        <end position="597"/>
    </location>
</feature>
<feature type="compositionally biased region" description="Basic and acidic residues" evidence="1">
    <location>
        <begin position="360"/>
        <end position="369"/>
    </location>
</feature>
<evidence type="ECO:0000313" key="3">
    <source>
        <dbReference type="EMBL" id="PWN97347.1"/>
    </source>
</evidence>
<feature type="region of interest" description="Disordered" evidence="1">
    <location>
        <begin position="570"/>
        <end position="661"/>
    </location>
</feature>
<feature type="compositionally biased region" description="Low complexity" evidence="1">
    <location>
        <begin position="79"/>
        <end position="98"/>
    </location>
</feature>
<dbReference type="InterPro" id="IPR000219">
    <property type="entry name" value="DH_dom"/>
</dbReference>
<feature type="compositionally biased region" description="Polar residues" evidence="1">
    <location>
        <begin position="886"/>
        <end position="895"/>
    </location>
</feature>
<feature type="compositionally biased region" description="Polar residues" evidence="1">
    <location>
        <begin position="163"/>
        <end position="185"/>
    </location>
</feature>
<feature type="compositionally biased region" description="Low complexity" evidence="1">
    <location>
        <begin position="118"/>
        <end position="146"/>
    </location>
</feature>
<feature type="compositionally biased region" description="Polar residues" evidence="1">
    <location>
        <begin position="598"/>
        <end position="608"/>
    </location>
</feature>
<dbReference type="SUPFAM" id="SSF50729">
    <property type="entry name" value="PH domain-like"/>
    <property type="match status" value="1"/>
</dbReference>
<dbReference type="GO" id="GO:0005085">
    <property type="term" value="F:guanyl-nucleotide exchange factor activity"/>
    <property type="evidence" value="ECO:0007669"/>
    <property type="project" value="InterPro"/>
</dbReference>
<dbReference type="PROSITE" id="PS50010">
    <property type="entry name" value="DH_2"/>
    <property type="match status" value="1"/>
</dbReference>
<feature type="compositionally biased region" description="Pro residues" evidence="1">
    <location>
        <begin position="1029"/>
        <end position="1047"/>
    </location>
</feature>
<dbReference type="Pfam" id="PF00621">
    <property type="entry name" value="RhoGEF"/>
    <property type="match status" value="1"/>
</dbReference>
<dbReference type="EMBL" id="KZ819295">
    <property type="protein sequence ID" value="PWN97347.1"/>
    <property type="molecule type" value="Genomic_DNA"/>
</dbReference>
<organism evidence="3 4">
    <name type="scientific">Tilletiopsis washingtonensis</name>
    <dbReference type="NCBI Taxonomy" id="58919"/>
    <lineage>
        <taxon>Eukaryota</taxon>
        <taxon>Fungi</taxon>
        <taxon>Dikarya</taxon>
        <taxon>Basidiomycota</taxon>
        <taxon>Ustilaginomycotina</taxon>
        <taxon>Exobasidiomycetes</taxon>
        <taxon>Entylomatales</taxon>
        <taxon>Entylomatales incertae sedis</taxon>
        <taxon>Tilletiopsis</taxon>
    </lineage>
</organism>
<keyword evidence="4" id="KW-1185">Reference proteome</keyword>
<evidence type="ECO:0000313" key="4">
    <source>
        <dbReference type="Proteomes" id="UP000245946"/>
    </source>
</evidence>
<dbReference type="RefSeq" id="XP_025597626.1">
    <property type="nucleotide sequence ID" value="XM_025744203.1"/>
</dbReference>
<feature type="region of interest" description="Disordered" evidence="1">
    <location>
        <begin position="928"/>
        <end position="1255"/>
    </location>
</feature>
<feature type="compositionally biased region" description="Polar residues" evidence="1">
    <location>
        <begin position="1002"/>
        <end position="1015"/>
    </location>
</feature>
<feature type="domain" description="DH" evidence="2">
    <location>
        <begin position="369"/>
        <end position="566"/>
    </location>
</feature>
<feature type="region of interest" description="Disordered" evidence="1">
    <location>
        <begin position="293"/>
        <end position="369"/>
    </location>
</feature>
<evidence type="ECO:0000256" key="1">
    <source>
        <dbReference type="SAM" id="MobiDB-lite"/>
    </source>
</evidence>
<dbReference type="SMART" id="SM00325">
    <property type="entry name" value="RhoGEF"/>
    <property type="match status" value="1"/>
</dbReference>
<accession>A0A316Z6D3</accession>
<feature type="compositionally biased region" description="Polar residues" evidence="1">
    <location>
        <begin position="863"/>
        <end position="879"/>
    </location>
</feature>